<sequence length="478" mass="51734">MAPTSFPFDNQDVTEAQYAALFSEFQDSGVADSSDSSSLKVGADSSGMKVTAQAGFAVLRGFGYNNDAVQTLTIAAAGSASRTDRVILRLNPAINTIELAVLKGSSDQSAPALTQTNTGIYEIALATVAVAVGAVTISDAAVIDSRTFTSSRVGTWSTLTRPLSPRKGQLGLNTTTSRWEYHNGGEWADLAPTVTWTNIQGKPVSFPPAAHAHDWNSIESKPSSFLPASHKHPIADVTSLQGDLDGKAQATHNHDGAYASKAGRWGAGYVNTGTSNELSLSWRGSYLEVNVDSTFFRLAVFADIQWLDNKKAEWTHGHTFANNADWATNSGTSNRSNGSDRVRGSTPAGSGWYSVWVDGNNDFCHNTSSRRYKENIEDFGIEPSDVLAMRPVVYDRKPTTRADGTIQEGQKNEVGLIAEEVAEHAKWLVQYNEHGEVESLRYDLLGVALLPVVQAQARQLTEQQAQIDRLYELLGEDK</sequence>
<dbReference type="Pfam" id="PF12789">
    <property type="entry name" value="PTR"/>
    <property type="match status" value="2"/>
</dbReference>
<dbReference type="InterPro" id="IPR030392">
    <property type="entry name" value="S74_ICA"/>
</dbReference>
<evidence type="ECO:0000313" key="3">
    <source>
        <dbReference type="EMBL" id="UZJ23724.1"/>
    </source>
</evidence>
<dbReference type="EMBL" id="CP110615">
    <property type="protein sequence ID" value="UZJ23724.1"/>
    <property type="molecule type" value="Genomic_DNA"/>
</dbReference>
<feature type="domain" description="Peptidase S74" evidence="2">
    <location>
        <begin position="368"/>
        <end position="467"/>
    </location>
</feature>
<dbReference type="RefSeq" id="WP_265381832.1">
    <property type="nucleotide sequence ID" value="NZ_CP110615.1"/>
</dbReference>
<dbReference type="Pfam" id="PF13884">
    <property type="entry name" value="Peptidase_S74"/>
    <property type="match status" value="1"/>
</dbReference>
<reference evidence="3" key="1">
    <citation type="submission" date="2022-10" db="EMBL/GenBank/DDBJ databases">
        <title>Rhodococcus sp.75.</title>
        <authorList>
            <person name="Sun M."/>
        </authorList>
    </citation>
    <scope>NUCLEOTIDE SEQUENCE</scope>
    <source>
        <strain evidence="3">75</strain>
    </source>
</reference>
<evidence type="ECO:0000313" key="4">
    <source>
        <dbReference type="Proteomes" id="UP001164965"/>
    </source>
</evidence>
<dbReference type="Proteomes" id="UP001164965">
    <property type="component" value="Chromosome"/>
</dbReference>
<evidence type="ECO:0000259" key="2">
    <source>
        <dbReference type="PROSITE" id="PS51688"/>
    </source>
</evidence>
<gene>
    <name evidence="3" type="ORF">RHODO2019_10945</name>
</gene>
<organism evidence="3 4">
    <name type="scientific">Rhodococcus antarcticus</name>
    <dbReference type="NCBI Taxonomy" id="2987751"/>
    <lineage>
        <taxon>Bacteria</taxon>
        <taxon>Bacillati</taxon>
        <taxon>Actinomycetota</taxon>
        <taxon>Actinomycetes</taxon>
        <taxon>Mycobacteriales</taxon>
        <taxon>Nocardiaceae</taxon>
        <taxon>Rhodococcus</taxon>
    </lineage>
</organism>
<keyword evidence="4" id="KW-1185">Reference proteome</keyword>
<name>A0ABY6NWF3_9NOCA</name>
<feature type="compositionally biased region" description="Low complexity" evidence="1">
    <location>
        <begin position="328"/>
        <end position="337"/>
    </location>
</feature>
<evidence type="ECO:0000256" key="1">
    <source>
        <dbReference type="SAM" id="MobiDB-lite"/>
    </source>
</evidence>
<feature type="region of interest" description="Disordered" evidence="1">
    <location>
        <begin position="322"/>
        <end position="347"/>
    </location>
</feature>
<proteinExistence type="predicted"/>
<dbReference type="PROSITE" id="PS51688">
    <property type="entry name" value="ICA"/>
    <property type="match status" value="1"/>
</dbReference>
<accession>A0ABY6NWF3</accession>
<protein>
    <submittedName>
        <fullName evidence="3">Tail fiber domain-containing protein</fullName>
    </submittedName>
</protein>